<sequence length="173" mass="18860">MPGHWPGEQYAWITSSLVNGVPLEEEEVVVPTALNAALVEASVMVFVEDWSLHWRTRLPKKRRHWHKHMKENSGPGPKGTPDGFKALVQMANFMLRNAAGCLPGIGNCGKEGAGVRADCGTDIELVGVRSEGSSLNNSGSEDADPVGVQGNLDNLPRPCLLGYRCFFFFVPEE</sequence>
<proteinExistence type="predicted"/>
<gene>
    <name evidence="2" type="ORF">NDU88_006839</name>
</gene>
<dbReference type="AlphaFoldDB" id="A0AAV7MDE0"/>
<reference evidence="2" key="1">
    <citation type="journal article" date="2022" name="bioRxiv">
        <title>Sequencing and chromosome-scale assembly of the giantPleurodeles waltlgenome.</title>
        <authorList>
            <person name="Brown T."/>
            <person name="Elewa A."/>
            <person name="Iarovenko S."/>
            <person name="Subramanian E."/>
            <person name="Araus A.J."/>
            <person name="Petzold A."/>
            <person name="Susuki M."/>
            <person name="Suzuki K.-i.T."/>
            <person name="Hayashi T."/>
            <person name="Toyoda A."/>
            <person name="Oliveira C."/>
            <person name="Osipova E."/>
            <person name="Leigh N.D."/>
            <person name="Simon A."/>
            <person name="Yun M.H."/>
        </authorList>
    </citation>
    <scope>NUCLEOTIDE SEQUENCE</scope>
    <source>
        <strain evidence="2">20211129_DDA</strain>
        <tissue evidence="2">Liver</tissue>
    </source>
</reference>
<organism evidence="2 3">
    <name type="scientific">Pleurodeles waltl</name>
    <name type="common">Iberian ribbed newt</name>
    <dbReference type="NCBI Taxonomy" id="8319"/>
    <lineage>
        <taxon>Eukaryota</taxon>
        <taxon>Metazoa</taxon>
        <taxon>Chordata</taxon>
        <taxon>Craniata</taxon>
        <taxon>Vertebrata</taxon>
        <taxon>Euteleostomi</taxon>
        <taxon>Amphibia</taxon>
        <taxon>Batrachia</taxon>
        <taxon>Caudata</taxon>
        <taxon>Salamandroidea</taxon>
        <taxon>Salamandridae</taxon>
        <taxon>Pleurodelinae</taxon>
        <taxon>Pleurodeles</taxon>
    </lineage>
</organism>
<dbReference type="EMBL" id="JANPWB010000014">
    <property type="protein sequence ID" value="KAJ1101775.1"/>
    <property type="molecule type" value="Genomic_DNA"/>
</dbReference>
<feature type="region of interest" description="Disordered" evidence="1">
    <location>
        <begin position="61"/>
        <end position="81"/>
    </location>
</feature>
<comment type="caution">
    <text evidence="2">The sequence shown here is derived from an EMBL/GenBank/DDBJ whole genome shotgun (WGS) entry which is preliminary data.</text>
</comment>
<accession>A0AAV7MDE0</accession>
<protein>
    <submittedName>
        <fullName evidence="2">Uncharacterized protein</fullName>
    </submittedName>
</protein>
<keyword evidence="3" id="KW-1185">Reference proteome</keyword>
<evidence type="ECO:0000313" key="2">
    <source>
        <dbReference type="EMBL" id="KAJ1101775.1"/>
    </source>
</evidence>
<dbReference type="Proteomes" id="UP001066276">
    <property type="component" value="Chromosome 10"/>
</dbReference>
<evidence type="ECO:0000256" key="1">
    <source>
        <dbReference type="SAM" id="MobiDB-lite"/>
    </source>
</evidence>
<evidence type="ECO:0000313" key="3">
    <source>
        <dbReference type="Proteomes" id="UP001066276"/>
    </source>
</evidence>
<name>A0AAV7MDE0_PLEWA</name>